<dbReference type="SMART" id="SM00093">
    <property type="entry name" value="SERPIN"/>
    <property type="match status" value="1"/>
</dbReference>
<dbReference type="InterPro" id="IPR036186">
    <property type="entry name" value="Serpin_sf"/>
</dbReference>
<evidence type="ECO:0000313" key="8">
    <source>
        <dbReference type="Proteomes" id="UP000663829"/>
    </source>
</evidence>
<dbReference type="OrthoDB" id="671595at2759"/>
<organism evidence="4 8">
    <name type="scientific">Didymodactylos carnosus</name>
    <dbReference type="NCBI Taxonomy" id="1234261"/>
    <lineage>
        <taxon>Eukaryota</taxon>
        <taxon>Metazoa</taxon>
        <taxon>Spiralia</taxon>
        <taxon>Gnathifera</taxon>
        <taxon>Rotifera</taxon>
        <taxon>Eurotatoria</taxon>
        <taxon>Bdelloidea</taxon>
        <taxon>Philodinida</taxon>
        <taxon>Philodinidae</taxon>
        <taxon>Didymodactylos</taxon>
    </lineage>
</organism>
<evidence type="ECO:0000256" key="2">
    <source>
        <dbReference type="RuleBase" id="RU000411"/>
    </source>
</evidence>
<dbReference type="InterPro" id="IPR023795">
    <property type="entry name" value="Serpin_CS"/>
</dbReference>
<protein>
    <recommendedName>
        <fullName evidence="3">Serpin domain-containing protein</fullName>
    </recommendedName>
</protein>
<evidence type="ECO:0000256" key="1">
    <source>
        <dbReference type="ARBA" id="ARBA00009500"/>
    </source>
</evidence>
<proteinExistence type="inferred from homology"/>
<dbReference type="Pfam" id="PF00079">
    <property type="entry name" value="Serpin"/>
    <property type="match status" value="1"/>
</dbReference>
<dbReference type="EMBL" id="CAJOBC010005347">
    <property type="protein sequence ID" value="CAF3860814.1"/>
    <property type="molecule type" value="Genomic_DNA"/>
</dbReference>
<dbReference type="InterPro" id="IPR042178">
    <property type="entry name" value="Serpin_sf_1"/>
</dbReference>
<evidence type="ECO:0000313" key="7">
    <source>
        <dbReference type="EMBL" id="CAF3882768.1"/>
    </source>
</evidence>
<evidence type="ECO:0000313" key="6">
    <source>
        <dbReference type="EMBL" id="CAF3860814.1"/>
    </source>
</evidence>
<evidence type="ECO:0000313" key="4">
    <source>
        <dbReference type="EMBL" id="CAF1095398.1"/>
    </source>
</evidence>
<feature type="domain" description="Serpin" evidence="3">
    <location>
        <begin position="18"/>
        <end position="396"/>
    </location>
</feature>
<dbReference type="InterPro" id="IPR000215">
    <property type="entry name" value="Serpin_fam"/>
</dbReference>
<name>A0A814NQ55_9BILA</name>
<dbReference type="GO" id="GO:0004867">
    <property type="term" value="F:serine-type endopeptidase inhibitor activity"/>
    <property type="evidence" value="ECO:0007669"/>
    <property type="project" value="InterPro"/>
</dbReference>
<dbReference type="Gene3D" id="3.30.497.10">
    <property type="entry name" value="Antithrombin, subunit I, domain 2"/>
    <property type="match status" value="1"/>
</dbReference>
<dbReference type="Proteomes" id="UP000677228">
    <property type="component" value="Unassembled WGS sequence"/>
</dbReference>
<accession>A0A814NQ55</accession>
<keyword evidence="8" id="KW-1185">Reference proteome</keyword>
<reference evidence="4" key="1">
    <citation type="submission" date="2021-02" db="EMBL/GenBank/DDBJ databases">
        <authorList>
            <person name="Nowell W R."/>
        </authorList>
    </citation>
    <scope>NUCLEOTIDE SEQUENCE</scope>
</reference>
<dbReference type="SUPFAM" id="SSF56574">
    <property type="entry name" value="Serpins"/>
    <property type="match status" value="1"/>
</dbReference>
<dbReference type="PANTHER" id="PTHR11461:SF211">
    <property type="entry name" value="GH10112P-RELATED"/>
    <property type="match status" value="1"/>
</dbReference>
<dbReference type="Proteomes" id="UP000663829">
    <property type="component" value="Unassembled WGS sequence"/>
</dbReference>
<dbReference type="PANTHER" id="PTHR11461">
    <property type="entry name" value="SERINE PROTEASE INHIBITOR, SERPIN"/>
    <property type="match status" value="1"/>
</dbReference>
<dbReference type="InterPro" id="IPR023796">
    <property type="entry name" value="Serpin_dom"/>
</dbReference>
<dbReference type="GO" id="GO:0005615">
    <property type="term" value="C:extracellular space"/>
    <property type="evidence" value="ECO:0007669"/>
    <property type="project" value="InterPro"/>
</dbReference>
<comment type="caution">
    <text evidence="4">The sequence shown here is derived from an EMBL/GenBank/DDBJ whole genome shotgun (WGS) entry which is preliminary data.</text>
</comment>
<dbReference type="PROSITE" id="PS00284">
    <property type="entry name" value="SERPIN"/>
    <property type="match status" value="1"/>
</dbReference>
<dbReference type="EMBL" id="CAJNOQ010005346">
    <property type="protein sequence ID" value="CAF1095398.1"/>
    <property type="molecule type" value="Genomic_DNA"/>
</dbReference>
<dbReference type="EMBL" id="CAJOBA010014235">
    <property type="protein sequence ID" value="CAF3882768.1"/>
    <property type="molecule type" value="Genomic_DNA"/>
</dbReference>
<dbReference type="CDD" id="cd00172">
    <property type="entry name" value="serpin"/>
    <property type="match status" value="1"/>
</dbReference>
<dbReference type="Proteomes" id="UP000681722">
    <property type="component" value="Unassembled WGS sequence"/>
</dbReference>
<evidence type="ECO:0000259" key="3">
    <source>
        <dbReference type="SMART" id="SM00093"/>
    </source>
</evidence>
<gene>
    <name evidence="4" type="ORF">GPM918_LOCUS18478</name>
    <name evidence="5" type="ORF">OVA965_LOCUS19870</name>
    <name evidence="6" type="ORF">SRO942_LOCUS18478</name>
    <name evidence="7" type="ORF">TMI583_LOCUS20063</name>
</gene>
<dbReference type="Gene3D" id="2.30.39.10">
    <property type="entry name" value="Alpha-1-antitrypsin, domain 1"/>
    <property type="match status" value="1"/>
</dbReference>
<dbReference type="Proteomes" id="UP000682733">
    <property type="component" value="Unassembled WGS sequence"/>
</dbReference>
<dbReference type="EMBL" id="CAJNOK010010365">
    <property type="protein sequence ID" value="CAF1113860.1"/>
    <property type="molecule type" value="Genomic_DNA"/>
</dbReference>
<evidence type="ECO:0000313" key="5">
    <source>
        <dbReference type="EMBL" id="CAF1113860.1"/>
    </source>
</evidence>
<dbReference type="AlphaFoldDB" id="A0A814NQ55"/>
<comment type="similarity">
    <text evidence="1 2">Belongs to the serpin family.</text>
</comment>
<sequence>MALNTSSTQDGGFEQFGLNLYNVVRESSSSNIFLSPASIALAMAMCTAGAKHGTLEQMLKALNSKSIDELNKASKGVMQVILSADSGNFIKLKLANRLFAQKDYKINVEYQSLLEKSYSAGIEEVDFNNNGPLVVKDINKWVEDQTNKLIKDLLSQNDVNSDTRLILVNCIYFKGTWMKQFKPDDTIKDTPFYLEDKSTAGKVNMMYQKQTYSYTNDKNLNAQVIHIPYKNAESNGHQFVFTVILPAEGVSLSDVEKKLSDENTQKNVFDKSNRTRQEVNLFLPKFKMEFKFIVNDALKQLGMEDAFNGQKADFTGIVTKENNDGNLYISKVIHKAFIEVNEEGSEAAAATAVVMMRCCAVVRSQIIEFKCDRPFLFMIREDERGITLFTGKFATPPTAS</sequence>
<dbReference type="InterPro" id="IPR042185">
    <property type="entry name" value="Serpin_sf_2"/>
</dbReference>